<comment type="similarity">
    <text evidence="1">Belongs to the ComF/GntX family.</text>
</comment>
<dbReference type="PANTHER" id="PTHR47505">
    <property type="entry name" value="DNA UTILIZATION PROTEIN YHGH"/>
    <property type="match status" value="1"/>
</dbReference>
<gene>
    <name evidence="3" type="ORF">UFOPK1722_00093</name>
</gene>
<proteinExistence type="inferred from homology"/>
<dbReference type="InterPro" id="IPR000836">
    <property type="entry name" value="PRTase_dom"/>
</dbReference>
<evidence type="ECO:0000259" key="2">
    <source>
        <dbReference type="Pfam" id="PF00156"/>
    </source>
</evidence>
<evidence type="ECO:0000313" key="3">
    <source>
        <dbReference type="EMBL" id="CAB4566174.1"/>
    </source>
</evidence>
<feature type="domain" description="Phosphoribosyltransferase" evidence="2">
    <location>
        <begin position="78"/>
        <end position="170"/>
    </location>
</feature>
<evidence type="ECO:0000256" key="1">
    <source>
        <dbReference type="ARBA" id="ARBA00008007"/>
    </source>
</evidence>
<protein>
    <submittedName>
        <fullName evidence="3">Unannotated protein</fullName>
    </submittedName>
</protein>
<name>A0A6J6DSI7_9ZZZZ</name>
<dbReference type="InterPro" id="IPR029057">
    <property type="entry name" value="PRTase-like"/>
</dbReference>
<dbReference type="InterPro" id="IPR051910">
    <property type="entry name" value="ComF/GntX_DNA_util-trans"/>
</dbReference>
<sequence length="176" mass="19065">MLARATPSPRSQAAVVYDGPVREVIAGFKYRSRRRVARALAARLVSDIVADPTSPRFDVVTWAPTSSHRAGVRGYDQSELLARRVARELGVPCRRLLERSRGPAQTGRGRAERLHGPVFRSRPMSRPLTVLVIDDVVTTGATFGAAAHALRLAGASDVHARAVASTPDRRRAAPDV</sequence>
<accession>A0A6J6DSI7</accession>
<dbReference type="AlphaFoldDB" id="A0A6J6DSI7"/>
<dbReference type="Gene3D" id="3.40.50.2020">
    <property type="match status" value="1"/>
</dbReference>
<dbReference type="PANTHER" id="PTHR47505:SF1">
    <property type="entry name" value="DNA UTILIZATION PROTEIN YHGH"/>
    <property type="match status" value="1"/>
</dbReference>
<dbReference type="CDD" id="cd06223">
    <property type="entry name" value="PRTases_typeI"/>
    <property type="match status" value="1"/>
</dbReference>
<dbReference type="SUPFAM" id="SSF53271">
    <property type="entry name" value="PRTase-like"/>
    <property type="match status" value="1"/>
</dbReference>
<dbReference type="EMBL" id="CAEZTS010000005">
    <property type="protein sequence ID" value="CAB4566174.1"/>
    <property type="molecule type" value="Genomic_DNA"/>
</dbReference>
<dbReference type="Pfam" id="PF00156">
    <property type="entry name" value="Pribosyltran"/>
    <property type="match status" value="1"/>
</dbReference>
<reference evidence="3" key="1">
    <citation type="submission" date="2020-05" db="EMBL/GenBank/DDBJ databases">
        <authorList>
            <person name="Chiriac C."/>
            <person name="Salcher M."/>
            <person name="Ghai R."/>
            <person name="Kavagutti S V."/>
        </authorList>
    </citation>
    <scope>NUCLEOTIDE SEQUENCE</scope>
</reference>
<organism evidence="3">
    <name type="scientific">freshwater metagenome</name>
    <dbReference type="NCBI Taxonomy" id="449393"/>
    <lineage>
        <taxon>unclassified sequences</taxon>
        <taxon>metagenomes</taxon>
        <taxon>ecological metagenomes</taxon>
    </lineage>
</organism>